<sequence length="155" mass="17936">MILKVLRRLRGLQVDFVVRVQHTARRTRVTPTAEEQPLQAPAQLAPISHHFELLRPVVYTGQVKWRPTRTKLHAREVWLDSGRRHMNVVHLSFPGRPRGDQHGWTSLTSLAVLPGVAAEQVVKLDLWRWGIEDAFAWTKTALGWEDIWVLEFEVL</sequence>
<comment type="caution">
    <text evidence="1">The sequence shown here is derived from an EMBL/GenBank/DDBJ whole genome shotgun (WGS) entry which is preliminary data.</text>
</comment>
<protein>
    <submittedName>
        <fullName evidence="1">Transposase</fullName>
    </submittedName>
</protein>
<evidence type="ECO:0000313" key="2">
    <source>
        <dbReference type="Proteomes" id="UP001276150"/>
    </source>
</evidence>
<organism evidence="1 2">
    <name type="scientific">Deinococcus arenicola</name>
    <dbReference type="NCBI Taxonomy" id="2994950"/>
    <lineage>
        <taxon>Bacteria</taxon>
        <taxon>Thermotogati</taxon>
        <taxon>Deinococcota</taxon>
        <taxon>Deinococci</taxon>
        <taxon>Deinococcales</taxon>
        <taxon>Deinococcaceae</taxon>
        <taxon>Deinococcus</taxon>
    </lineage>
</organism>
<accession>A0ABU4DT16</accession>
<evidence type="ECO:0000313" key="1">
    <source>
        <dbReference type="EMBL" id="MDV6375581.1"/>
    </source>
</evidence>
<dbReference type="InterPro" id="IPR012337">
    <property type="entry name" value="RNaseH-like_sf"/>
</dbReference>
<dbReference type="Gene3D" id="3.90.350.10">
    <property type="entry name" value="Transposase Inhibitor Protein From Tn5, Chain A, domain 1"/>
    <property type="match status" value="1"/>
</dbReference>
<dbReference type="RefSeq" id="WP_317640924.1">
    <property type="nucleotide sequence ID" value="NZ_JAPMIV010000030.1"/>
</dbReference>
<reference evidence="1 2" key="1">
    <citation type="submission" date="2022-11" db="EMBL/GenBank/DDBJ databases">
        <title>Deinococcus ZS9-10, Low Temperature and Draught-tolerating, UV-resistant Bacteria from Continental Antarctica.</title>
        <authorList>
            <person name="Cheng L."/>
        </authorList>
    </citation>
    <scope>NUCLEOTIDE SEQUENCE [LARGE SCALE GENOMIC DNA]</scope>
    <source>
        <strain evidence="1 2">ZS9-10</strain>
    </source>
</reference>
<dbReference type="EMBL" id="JAPMIV010000030">
    <property type="protein sequence ID" value="MDV6375581.1"/>
    <property type="molecule type" value="Genomic_DNA"/>
</dbReference>
<dbReference type="Proteomes" id="UP001276150">
    <property type="component" value="Unassembled WGS sequence"/>
</dbReference>
<gene>
    <name evidence="1" type="ORF">ORD21_13355</name>
</gene>
<keyword evidence="2" id="KW-1185">Reference proteome</keyword>
<name>A0ABU4DT16_9DEIO</name>
<dbReference type="SUPFAM" id="SSF53098">
    <property type="entry name" value="Ribonuclease H-like"/>
    <property type="match status" value="1"/>
</dbReference>
<proteinExistence type="predicted"/>